<evidence type="ECO:0000256" key="5">
    <source>
        <dbReference type="PIRSR" id="PIRSR600246-1"/>
    </source>
</evidence>
<feature type="binding site" evidence="6">
    <location>
        <begin position="260"/>
        <end position="263"/>
    </location>
    <ligand>
        <name>substrate</name>
    </ligand>
</feature>
<keyword evidence="2" id="KW-0378">Hydrolase</keyword>
<gene>
    <name evidence="8" type="ORF">GO495_08195</name>
</gene>
<feature type="binding site" evidence="6">
    <location>
        <begin position="237"/>
        <end position="240"/>
    </location>
    <ligand>
        <name>substrate</name>
    </ligand>
</feature>
<organism evidence="8 9">
    <name type="scientific">Chitinophaga oryziterrae</name>
    <dbReference type="NCBI Taxonomy" id="1031224"/>
    <lineage>
        <taxon>Bacteria</taxon>
        <taxon>Pseudomonadati</taxon>
        <taxon>Bacteroidota</taxon>
        <taxon>Chitinophagia</taxon>
        <taxon>Chitinophagales</taxon>
        <taxon>Chitinophagaceae</taxon>
        <taxon>Chitinophaga</taxon>
    </lineage>
</organism>
<protein>
    <recommendedName>
        <fullName evidence="4">Isoaspartyl peptidase</fullName>
    </recommendedName>
</protein>
<keyword evidence="9" id="KW-1185">Reference proteome</keyword>
<dbReference type="PANTHER" id="PTHR10188">
    <property type="entry name" value="L-ASPARAGINASE"/>
    <property type="match status" value="1"/>
</dbReference>
<dbReference type="GO" id="GO:0006508">
    <property type="term" value="P:proteolysis"/>
    <property type="evidence" value="ECO:0007669"/>
    <property type="project" value="UniProtKB-KW"/>
</dbReference>
<evidence type="ECO:0000256" key="3">
    <source>
        <dbReference type="ARBA" id="ARBA00022813"/>
    </source>
</evidence>
<accession>A0A6N8J5T8</accession>
<evidence type="ECO:0000256" key="4">
    <source>
        <dbReference type="ARBA" id="ARBA00069124"/>
    </source>
</evidence>
<evidence type="ECO:0000256" key="2">
    <source>
        <dbReference type="ARBA" id="ARBA00022801"/>
    </source>
</evidence>
<dbReference type="AlphaFoldDB" id="A0A6N8J5T8"/>
<evidence type="ECO:0000313" key="9">
    <source>
        <dbReference type="Proteomes" id="UP000468388"/>
    </source>
</evidence>
<evidence type="ECO:0000256" key="1">
    <source>
        <dbReference type="ARBA" id="ARBA00022670"/>
    </source>
</evidence>
<feature type="site" description="Cleavage; by autolysis" evidence="7">
    <location>
        <begin position="208"/>
        <end position="209"/>
    </location>
</feature>
<dbReference type="InterPro" id="IPR000246">
    <property type="entry name" value="Peptidase_T2"/>
</dbReference>
<dbReference type="FunFam" id="3.60.20.30:FF:000001">
    <property type="entry name" value="Isoaspartyl peptidase/L-asparaginase"/>
    <property type="match status" value="1"/>
</dbReference>
<dbReference type="InterPro" id="IPR029055">
    <property type="entry name" value="Ntn_hydrolases_N"/>
</dbReference>
<name>A0A6N8J5T8_9BACT</name>
<dbReference type="EMBL" id="WRXO01000002">
    <property type="protein sequence ID" value="MVT40560.1"/>
    <property type="molecule type" value="Genomic_DNA"/>
</dbReference>
<dbReference type="GO" id="GO:0008233">
    <property type="term" value="F:peptidase activity"/>
    <property type="evidence" value="ECO:0007669"/>
    <property type="project" value="UniProtKB-KW"/>
</dbReference>
<dbReference type="Gene3D" id="3.60.20.30">
    <property type="entry name" value="(Glycosyl)asparaginase"/>
    <property type="match status" value="1"/>
</dbReference>
<comment type="caution">
    <text evidence="8">The sequence shown here is derived from an EMBL/GenBank/DDBJ whole genome shotgun (WGS) entry which is preliminary data.</text>
</comment>
<dbReference type="CDD" id="cd04701">
    <property type="entry name" value="Asparaginase_2"/>
    <property type="match status" value="1"/>
</dbReference>
<evidence type="ECO:0000256" key="7">
    <source>
        <dbReference type="PIRSR" id="PIRSR600246-3"/>
    </source>
</evidence>
<dbReference type="OrthoDB" id="9780217at2"/>
<feature type="active site" description="Nucleophile" evidence="5">
    <location>
        <position position="209"/>
    </location>
</feature>
<dbReference type="PANTHER" id="PTHR10188:SF6">
    <property type="entry name" value="N(4)-(BETA-N-ACETYLGLUCOSAMINYL)-L-ASPARAGINASE"/>
    <property type="match status" value="1"/>
</dbReference>
<evidence type="ECO:0000313" key="8">
    <source>
        <dbReference type="EMBL" id="MVT40560.1"/>
    </source>
</evidence>
<evidence type="ECO:0000256" key="6">
    <source>
        <dbReference type="PIRSR" id="PIRSR600246-2"/>
    </source>
</evidence>
<keyword evidence="3" id="KW-0068">Autocatalytic cleavage</keyword>
<dbReference type="Pfam" id="PF01112">
    <property type="entry name" value="Asparaginase_2"/>
    <property type="match status" value="1"/>
</dbReference>
<dbReference type="SUPFAM" id="SSF56235">
    <property type="entry name" value="N-terminal nucleophile aminohydrolases (Ntn hydrolases)"/>
    <property type="match status" value="1"/>
</dbReference>
<dbReference type="GO" id="GO:0016811">
    <property type="term" value="F:hydrolase activity, acting on carbon-nitrogen (but not peptide) bonds, in linear amides"/>
    <property type="evidence" value="ECO:0007669"/>
    <property type="project" value="UniProtKB-ARBA"/>
</dbReference>
<reference evidence="8 9" key="1">
    <citation type="submission" date="2019-12" db="EMBL/GenBank/DDBJ databases">
        <title>The draft genomic sequence of strain Chitinophaga oryziterrae JCM 16595.</title>
        <authorList>
            <person name="Zhang X."/>
        </authorList>
    </citation>
    <scope>NUCLEOTIDE SEQUENCE [LARGE SCALE GENOMIC DNA]</scope>
    <source>
        <strain evidence="8 9">JCM 16595</strain>
    </source>
</reference>
<sequence length="343" mass="36537">MANNDRWYVGNGRLVKSDNMLPKEKYVMVIHGGAGTILKKNMTPEKEAAYRAALKEALTTGYQAIQAGKSSIDAVEATIRVLEDCPLFNAGKGAVFTHDGRNEMDAAIMNGKTLEAGAVAGVTNIKNPISAARAVMEKSEHVMMTGPGAEQFAKDAGIEIVDPKYFWTKERWDGLQQALKEDSMKSKLDHSYQPAGKLGIENHDNKFGTVGAVALDKAGNLAAATSTGGMTNKKYGRIGDSPIIGAGTYANNKTVAVSCTGWGEFYIRNVVAYDLSALIAYKGLSVEEAGKTVIAKVDAMGGDGGLIALDKDGNAALPFNTDGMYRGTVTADGKIEIHIYKED</sequence>
<dbReference type="Proteomes" id="UP000468388">
    <property type="component" value="Unassembled WGS sequence"/>
</dbReference>
<proteinExistence type="predicted"/>
<keyword evidence="1" id="KW-0645">Protease</keyword>